<evidence type="ECO:0000313" key="3">
    <source>
        <dbReference type="EMBL" id="MEN2785629.1"/>
    </source>
</evidence>
<dbReference type="CDD" id="cd01283">
    <property type="entry name" value="cytidine_deaminase"/>
    <property type="match status" value="1"/>
</dbReference>
<dbReference type="PANTHER" id="PTHR11644">
    <property type="entry name" value="CYTIDINE DEAMINASE"/>
    <property type="match status" value="1"/>
</dbReference>
<organism evidence="3 4">
    <name type="scientific">Sphingomonas qilianensis</name>
    <dbReference type="NCBI Taxonomy" id="1736690"/>
    <lineage>
        <taxon>Bacteria</taxon>
        <taxon>Pseudomonadati</taxon>
        <taxon>Pseudomonadota</taxon>
        <taxon>Alphaproteobacteria</taxon>
        <taxon>Sphingomonadales</taxon>
        <taxon>Sphingomonadaceae</taxon>
        <taxon>Sphingomonas</taxon>
    </lineage>
</organism>
<feature type="domain" description="CMP/dCMP-type deaminase" evidence="2">
    <location>
        <begin position="6"/>
        <end position="146"/>
    </location>
</feature>
<dbReference type="Proteomes" id="UP001404104">
    <property type="component" value="Unassembled WGS sequence"/>
</dbReference>
<evidence type="ECO:0000259" key="2">
    <source>
        <dbReference type="PROSITE" id="PS51747"/>
    </source>
</evidence>
<dbReference type="PROSITE" id="PS51747">
    <property type="entry name" value="CYT_DCMP_DEAMINASES_2"/>
    <property type="match status" value="1"/>
</dbReference>
<dbReference type="NCBIfam" id="NF004064">
    <property type="entry name" value="PRK05578.1"/>
    <property type="match status" value="1"/>
</dbReference>
<protein>
    <submittedName>
        <fullName evidence="3">Cytidine deaminase</fullName>
        <ecNumber evidence="3">3.5.4.5</ecNumber>
    </submittedName>
</protein>
<sequence>MTLDDIVRDRLITAARDAATRAHAPYSNFGVGAALLLTDGSVVTGANFENASYGLSLCAETVALATASSAGRLADVVALAVIGGAIVHGKVIGDTPVSPCGRCRQVINEAAQIGGRDIVVWCGSAEGDAVGQHLLSELLPYAFGPADLGIG</sequence>
<keyword evidence="3" id="KW-0378">Hydrolase</keyword>
<proteinExistence type="inferred from homology"/>
<dbReference type="GO" id="GO:0004126">
    <property type="term" value="F:cytidine deaminase activity"/>
    <property type="evidence" value="ECO:0007669"/>
    <property type="project" value="UniProtKB-EC"/>
</dbReference>
<name>A0ABU9XTC0_9SPHN</name>
<keyword evidence="4" id="KW-1185">Reference proteome</keyword>
<accession>A0ABU9XTC0</accession>
<dbReference type="Pfam" id="PF00383">
    <property type="entry name" value="dCMP_cyt_deam_1"/>
    <property type="match status" value="1"/>
</dbReference>
<dbReference type="RefSeq" id="WP_345863181.1">
    <property type="nucleotide sequence ID" value="NZ_JBDIMF010000001.1"/>
</dbReference>
<dbReference type="Gene3D" id="3.40.140.10">
    <property type="entry name" value="Cytidine Deaminase, domain 2"/>
    <property type="match status" value="1"/>
</dbReference>
<comment type="similarity">
    <text evidence="1">Belongs to the cytidine and deoxycytidylate deaminase family.</text>
</comment>
<dbReference type="PANTHER" id="PTHR11644:SF2">
    <property type="entry name" value="CYTIDINE DEAMINASE"/>
    <property type="match status" value="1"/>
</dbReference>
<reference evidence="3 4" key="1">
    <citation type="submission" date="2024-05" db="EMBL/GenBank/DDBJ databases">
        <authorList>
            <person name="Liu Q."/>
            <person name="Xin Y.-H."/>
        </authorList>
    </citation>
    <scope>NUCLEOTIDE SEQUENCE [LARGE SCALE GENOMIC DNA]</scope>
    <source>
        <strain evidence="3 4">CGMCC 1.15349</strain>
    </source>
</reference>
<dbReference type="InterPro" id="IPR050202">
    <property type="entry name" value="Cyt/Deoxycyt_deaminase"/>
</dbReference>
<evidence type="ECO:0000313" key="4">
    <source>
        <dbReference type="Proteomes" id="UP001404104"/>
    </source>
</evidence>
<dbReference type="SUPFAM" id="SSF53927">
    <property type="entry name" value="Cytidine deaminase-like"/>
    <property type="match status" value="1"/>
</dbReference>
<dbReference type="InterPro" id="IPR002125">
    <property type="entry name" value="CMP_dCMP_dom"/>
</dbReference>
<comment type="caution">
    <text evidence="3">The sequence shown here is derived from an EMBL/GenBank/DDBJ whole genome shotgun (WGS) entry which is preliminary data.</text>
</comment>
<evidence type="ECO:0000256" key="1">
    <source>
        <dbReference type="ARBA" id="ARBA00006576"/>
    </source>
</evidence>
<dbReference type="EMBL" id="JBDIMF010000001">
    <property type="protein sequence ID" value="MEN2785629.1"/>
    <property type="molecule type" value="Genomic_DNA"/>
</dbReference>
<gene>
    <name evidence="3" type="ORF">ABC969_04245</name>
</gene>
<dbReference type="InterPro" id="IPR016193">
    <property type="entry name" value="Cytidine_deaminase-like"/>
</dbReference>
<dbReference type="EC" id="3.5.4.5" evidence="3"/>